<gene>
    <name evidence="1" type="ORF">EGT50_13970</name>
</gene>
<dbReference type="OrthoDB" id="3218228at2"/>
<accession>A0A3S3A3K5</accession>
<reference evidence="1 2" key="1">
    <citation type="submission" date="2018-11" db="EMBL/GenBank/DDBJ databases">
        <title>Rhodococcus spongicola sp. nov. and Rhodococcus xishaensis sp. nov. from marine sponges.</title>
        <authorList>
            <person name="Li L."/>
            <person name="Lin H.W."/>
        </authorList>
    </citation>
    <scope>NUCLEOTIDE SEQUENCE [LARGE SCALE GENOMIC DNA]</scope>
    <source>
        <strain evidence="1 2">LHW51113</strain>
    </source>
</reference>
<protein>
    <submittedName>
        <fullName evidence="1">Uncharacterized protein</fullName>
    </submittedName>
</protein>
<dbReference type="Proteomes" id="UP000283479">
    <property type="component" value="Unassembled WGS sequence"/>
</dbReference>
<dbReference type="RefSeq" id="WP_127955222.1">
    <property type="nucleotide sequence ID" value="NZ_RKLO01000005.1"/>
</dbReference>
<dbReference type="EMBL" id="RKLO01000005">
    <property type="protein sequence ID" value="RVW01318.1"/>
    <property type="molecule type" value="Genomic_DNA"/>
</dbReference>
<evidence type="ECO:0000313" key="2">
    <source>
        <dbReference type="Proteomes" id="UP000283479"/>
    </source>
</evidence>
<proteinExistence type="predicted"/>
<name>A0A3S3A3K5_9NOCA</name>
<sequence>MNATVTKLPQPEAFWLARDALAHVLEYSRSRRAGPWSVLIVVLARLIAALEPNIMLPPKPGAAVSLNFFAALVGPSGAGKGVSMGTARDSVRIVDHNGRPIDIDEFPLGSGEGISRTYRPAGTDDNEPNPRTRALFDAPEVDTLAALGARQGATLMPELRKLFIGEQLGFNNGTKATRSILSAHSYRASLTIGVQPMKAGPLLHDADGGTPQRFVFMPVHDPDAPDAAPQTPQPWTVKLPRFGSGTAHLEVPDEARAAMDAHRLATLRGEQVDPLDGHRMLTRLKVAAALMVLDGRSVIDAEDWHLAGTIMRVSDRTRTGIEATLAERVREANRARAQADGERAAIVEDHKYEGDVRRAREGVLRYLTRRGRTPIRELAKSLRSDVRPHLELVLSDLIESGMIREIAIEERRFYELDKVA</sequence>
<dbReference type="AlphaFoldDB" id="A0A3S3A3K5"/>
<organism evidence="1 2">
    <name type="scientific">Rhodococcus xishaensis</name>
    <dbReference type="NCBI Taxonomy" id="2487364"/>
    <lineage>
        <taxon>Bacteria</taxon>
        <taxon>Bacillati</taxon>
        <taxon>Actinomycetota</taxon>
        <taxon>Actinomycetes</taxon>
        <taxon>Mycobacteriales</taxon>
        <taxon>Nocardiaceae</taxon>
        <taxon>Rhodococcus</taxon>
    </lineage>
</organism>
<keyword evidence="2" id="KW-1185">Reference proteome</keyword>
<evidence type="ECO:0000313" key="1">
    <source>
        <dbReference type="EMBL" id="RVW01318.1"/>
    </source>
</evidence>
<comment type="caution">
    <text evidence="1">The sequence shown here is derived from an EMBL/GenBank/DDBJ whole genome shotgun (WGS) entry which is preliminary data.</text>
</comment>